<dbReference type="CDD" id="cd02972">
    <property type="entry name" value="DsbA_family"/>
    <property type="match status" value="1"/>
</dbReference>
<gene>
    <name evidence="8" type="ORF">GCM10023147_47100</name>
</gene>
<dbReference type="EMBL" id="BAABFR010000124">
    <property type="protein sequence ID" value="GAA4404529.1"/>
    <property type="molecule type" value="Genomic_DNA"/>
</dbReference>
<evidence type="ECO:0000313" key="9">
    <source>
        <dbReference type="Proteomes" id="UP001500635"/>
    </source>
</evidence>
<accession>A0ABP8KE81</accession>
<keyword evidence="5" id="KW-0676">Redox-active center</keyword>
<sequence length="267" mass="27217">MSPANNQGGVPKLKKGGGYAPIKQSNTLPYVLGGIVIVVIIAVIAVVLVTHRSSTPKPPTAADKTAAVAQLASTASFTAGSPTAKVTVDIFSDFQCPYCAEFEQQSGPQIVQAIDAGTLQVRYHVVNFLDQNSASGTYSSRAAGAALSIAKSSLPAAQKQKVWLAYYQTLYAQQPKEKGDGGTSDYSNADLARIAGQAAKTAGVTLPAEVTKAISDGTNVAAASTAGQSGMTLLETLGGQGTPTVIHDGAPVDALGNPGWLNTLLAG</sequence>
<evidence type="ECO:0000256" key="6">
    <source>
        <dbReference type="SAM" id="Phobius"/>
    </source>
</evidence>
<keyword evidence="9" id="KW-1185">Reference proteome</keyword>
<dbReference type="SUPFAM" id="SSF52833">
    <property type="entry name" value="Thioredoxin-like"/>
    <property type="match status" value="1"/>
</dbReference>
<evidence type="ECO:0000256" key="5">
    <source>
        <dbReference type="ARBA" id="ARBA00023284"/>
    </source>
</evidence>
<keyword evidence="4" id="KW-1015">Disulfide bond</keyword>
<dbReference type="PANTHER" id="PTHR13887:SF14">
    <property type="entry name" value="DISULFIDE BOND FORMATION PROTEIN D"/>
    <property type="match status" value="1"/>
</dbReference>
<name>A0ABP8KE81_9ACTN</name>
<evidence type="ECO:0000256" key="2">
    <source>
        <dbReference type="ARBA" id="ARBA00022729"/>
    </source>
</evidence>
<evidence type="ECO:0000256" key="3">
    <source>
        <dbReference type="ARBA" id="ARBA00023002"/>
    </source>
</evidence>
<comment type="caution">
    <text evidence="8">The sequence shown here is derived from an EMBL/GenBank/DDBJ whole genome shotgun (WGS) entry which is preliminary data.</text>
</comment>
<reference evidence="9" key="1">
    <citation type="journal article" date="2019" name="Int. J. Syst. Evol. Microbiol.">
        <title>The Global Catalogue of Microorganisms (GCM) 10K type strain sequencing project: providing services to taxonomists for standard genome sequencing and annotation.</title>
        <authorList>
            <consortium name="The Broad Institute Genomics Platform"/>
            <consortium name="The Broad Institute Genome Sequencing Center for Infectious Disease"/>
            <person name="Wu L."/>
            <person name="Ma J."/>
        </authorList>
    </citation>
    <scope>NUCLEOTIDE SEQUENCE [LARGE SCALE GENOMIC DNA]</scope>
    <source>
        <strain evidence="9">JCM 17688</strain>
    </source>
</reference>
<dbReference type="Gene3D" id="3.40.30.10">
    <property type="entry name" value="Glutaredoxin"/>
    <property type="match status" value="1"/>
</dbReference>
<dbReference type="Pfam" id="PF13462">
    <property type="entry name" value="Thioredoxin_4"/>
    <property type="match status" value="1"/>
</dbReference>
<keyword evidence="6" id="KW-0812">Transmembrane</keyword>
<dbReference type="PANTHER" id="PTHR13887">
    <property type="entry name" value="GLUTATHIONE S-TRANSFERASE KAPPA"/>
    <property type="match status" value="1"/>
</dbReference>
<feature type="transmembrane region" description="Helical" evidence="6">
    <location>
        <begin position="28"/>
        <end position="49"/>
    </location>
</feature>
<evidence type="ECO:0000313" key="8">
    <source>
        <dbReference type="EMBL" id="GAA4404529.1"/>
    </source>
</evidence>
<evidence type="ECO:0000256" key="1">
    <source>
        <dbReference type="ARBA" id="ARBA00005791"/>
    </source>
</evidence>
<dbReference type="RefSeq" id="WP_345000797.1">
    <property type="nucleotide sequence ID" value="NZ_BAABFR010000124.1"/>
</dbReference>
<keyword evidence="6" id="KW-1133">Transmembrane helix</keyword>
<dbReference type="InterPro" id="IPR036249">
    <property type="entry name" value="Thioredoxin-like_sf"/>
</dbReference>
<dbReference type="InterPro" id="IPR012336">
    <property type="entry name" value="Thioredoxin-like_fold"/>
</dbReference>
<proteinExistence type="inferred from homology"/>
<keyword evidence="6" id="KW-0472">Membrane</keyword>
<feature type="domain" description="Thioredoxin-like fold" evidence="7">
    <location>
        <begin position="76"/>
        <end position="254"/>
    </location>
</feature>
<evidence type="ECO:0000259" key="7">
    <source>
        <dbReference type="Pfam" id="PF13462"/>
    </source>
</evidence>
<dbReference type="Proteomes" id="UP001500635">
    <property type="component" value="Unassembled WGS sequence"/>
</dbReference>
<keyword evidence="2" id="KW-0732">Signal</keyword>
<comment type="similarity">
    <text evidence="1">Belongs to the thioredoxin family. DsbA subfamily.</text>
</comment>
<keyword evidence="3" id="KW-0560">Oxidoreductase</keyword>
<evidence type="ECO:0000256" key="4">
    <source>
        <dbReference type="ARBA" id="ARBA00023157"/>
    </source>
</evidence>
<organism evidence="8 9">
    <name type="scientific">Tsukamurella soli</name>
    <dbReference type="NCBI Taxonomy" id="644556"/>
    <lineage>
        <taxon>Bacteria</taxon>
        <taxon>Bacillati</taxon>
        <taxon>Actinomycetota</taxon>
        <taxon>Actinomycetes</taxon>
        <taxon>Mycobacteriales</taxon>
        <taxon>Tsukamurellaceae</taxon>
        <taxon>Tsukamurella</taxon>
    </lineage>
</organism>
<protein>
    <recommendedName>
        <fullName evidence="7">Thioredoxin-like fold domain-containing protein</fullName>
    </recommendedName>
</protein>